<keyword evidence="2" id="KW-1185">Reference proteome</keyword>
<dbReference type="SMART" id="SM00043">
    <property type="entry name" value="CY"/>
    <property type="match status" value="1"/>
</dbReference>
<evidence type="ECO:0000259" key="1">
    <source>
        <dbReference type="SMART" id="SM00043"/>
    </source>
</evidence>
<name>A0ABM3VQS3_MUSDO</name>
<dbReference type="GeneID" id="131807153"/>
<protein>
    <submittedName>
        <fullName evidence="3">Sarcocystatin-A-like</fullName>
    </submittedName>
</protein>
<dbReference type="InterPro" id="IPR000010">
    <property type="entry name" value="Cystatin_dom"/>
</dbReference>
<accession>A0ABM3VQS3</accession>
<evidence type="ECO:0000313" key="3">
    <source>
        <dbReference type="RefSeq" id="XP_058988159.1"/>
    </source>
</evidence>
<dbReference type="Proteomes" id="UP001652621">
    <property type="component" value="Unplaced"/>
</dbReference>
<dbReference type="CDD" id="cd00042">
    <property type="entry name" value="CY"/>
    <property type="match status" value="1"/>
</dbReference>
<organism evidence="2 3">
    <name type="scientific">Musca domestica</name>
    <name type="common">House fly</name>
    <dbReference type="NCBI Taxonomy" id="7370"/>
    <lineage>
        <taxon>Eukaryota</taxon>
        <taxon>Metazoa</taxon>
        <taxon>Ecdysozoa</taxon>
        <taxon>Arthropoda</taxon>
        <taxon>Hexapoda</taxon>
        <taxon>Insecta</taxon>
        <taxon>Pterygota</taxon>
        <taxon>Neoptera</taxon>
        <taxon>Endopterygota</taxon>
        <taxon>Diptera</taxon>
        <taxon>Brachycera</taxon>
        <taxon>Muscomorpha</taxon>
        <taxon>Muscoidea</taxon>
        <taxon>Muscidae</taxon>
        <taxon>Musca</taxon>
    </lineage>
</organism>
<feature type="domain" description="Cystatin" evidence="1">
    <location>
        <begin position="11"/>
        <end position="99"/>
    </location>
</feature>
<reference evidence="3" key="1">
    <citation type="submission" date="2025-08" db="UniProtKB">
        <authorList>
            <consortium name="RefSeq"/>
        </authorList>
    </citation>
    <scope>IDENTIFICATION</scope>
    <source>
        <strain evidence="3">Aabys</strain>
        <tissue evidence="3">Whole body</tissue>
    </source>
</reference>
<dbReference type="Gene3D" id="3.10.450.10">
    <property type="match status" value="1"/>
</dbReference>
<dbReference type="SUPFAM" id="SSF54403">
    <property type="entry name" value="Cystatin/monellin"/>
    <property type="match status" value="1"/>
</dbReference>
<sequence>MTEEIQQRRLIRPGGRTPITDLTDVEVTLNKSLLKLAAGEGPTFKIAKIHSATKQIVCGSRTEINADLTNGVGETKEYRVIIWSQPWLPDGIQVTFQCEGQPEIVRKHSP</sequence>
<gene>
    <name evidence="3" type="primary">LOC131807153</name>
</gene>
<dbReference type="InterPro" id="IPR046350">
    <property type="entry name" value="Cystatin_sf"/>
</dbReference>
<proteinExistence type="predicted"/>
<dbReference type="RefSeq" id="XP_058988159.1">
    <property type="nucleotide sequence ID" value="XM_059132176.1"/>
</dbReference>
<evidence type="ECO:0000313" key="2">
    <source>
        <dbReference type="Proteomes" id="UP001652621"/>
    </source>
</evidence>